<feature type="compositionally biased region" description="Basic and acidic residues" evidence="1">
    <location>
        <begin position="433"/>
        <end position="451"/>
    </location>
</feature>
<dbReference type="AlphaFoldDB" id="A0A0W1AM40"/>
<name>A0A0W1AM40_9GAMM</name>
<dbReference type="PATRIC" id="fig|66969.6.peg.951"/>
<dbReference type="RefSeq" id="WP_058479691.1">
    <property type="nucleotide sequence ID" value="NZ_CAAAIQ010000006.1"/>
</dbReference>
<gene>
    <name evidence="2" type="ORF">Lwal_0876</name>
</gene>
<evidence type="ECO:0000313" key="3">
    <source>
        <dbReference type="Proteomes" id="UP000054729"/>
    </source>
</evidence>
<evidence type="ECO:0000313" key="2">
    <source>
        <dbReference type="EMBL" id="KTD82399.1"/>
    </source>
</evidence>
<sequence length="544" mass="62362">MFEVDNSSDGNCLFYAYSISLMYYLRSKNDPKLAKGIFDKLNLSKEAQVELEKLLSKPSHMPYSKEDIVKTIEPILGRAVRDLAADQVLAEFEKAPKSTSLFSSAKYGLEYGFKHALESNDSNYSKLIDHEFDNPDYTQADLYHNDELKLEMEFFVSMRAPIVIEEMNRRWAEQERSLSELQLSAKEIKGFQAILLSQIIDEETIEYFRADNNANMNRFLKHIKKEFEWGSEETLMALHRAVQGERMVRNPSGTIDTFYDFPILLHVYTNGVSPFQQNGIPDLVLNNKHNVHWTSKIPDHIFVSKADDPEFQLLELLDAQIPAIRLGKLESNEQSLDRKLMQEWVETFKKYMQLLKSAPQTSIKEKVVQDAMLHISKGLMQFSSVPEFRASIKLVFSGFVTWLPKALEENKKTSGLSQLGFYSQPIVSSKDEVKSSKSSDISPGKEAKSSSDKSYPSELARFVKKAKQSGPRVTAALEQMYKLGTEGNDKYTPEKCRDIAKRYLNFVQSNHKNPMIDGVKTFIKKMDKIIQERKEERVSSLSLI</sequence>
<dbReference type="Proteomes" id="UP000054729">
    <property type="component" value="Unassembled WGS sequence"/>
</dbReference>
<feature type="region of interest" description="Disordered" evidence="1">
    <location>
        <begin position="433"/>
        <end position="453"/>
    </location>
</feature>
<comment type="caution">
    <text evidence="2">The sequence shown here is derived from an EMBL/GenBank/DDBJ whole genome shotgun (WGS) entry which is preliminary data.</text>
</comment>
<accession>A0A0W1AM40</accession>
<dbReference type="OrthoDB" id="5651451at2"/>
<reference evidence="2 3" key="1">
    <citation type="submission" date="2015-11" db="EMBL/GenBank/DDBJ databases">
        <title>Genomic analysis of 38 Legionella species identifies large and diverse effector repertoires.</title>
        <authorList>
            <person name="Burstein D."/>
            <person name="Amaro F."/>
            <person name="Zusman T."/>
            <person name="Lifshitz Z."/>
            <person name="Cohen O."/>
            <person name="Gilbert J.A."/>
            <person name="Pupko T."/>
            <person name="Shuman H.A."/>
            <person name="Segal G."/>
        </authorList>
    </citation>
    <scope>NUCLEOTIDE SEQUENCE [LARGE SCALE GENOMIC DNA]</scope>
    <source>
        <strain evidence="2 3">ATCC 51914</strain>
    </source>
</reference>
<protein>
    <submittedName>
        <fullName evidence="2">Dot/Icm T4SS effector</fullName>
    </submittedName>
</protein>
<proteinExistence type="predicted"/>
<organism evidence="2 3">
    <name type="scientific">Legionella waltersii</name>
    <dbReference type="NCBI Taxonomy" id="66969"/>
    <lineage>
        <taxon>Bacteria</taxon>
        <taxon>Pseudomonadati</taxon>
        <taxon>Pseudomonadota</taxon>
        <taxon>Gammaproteobacteria</taxon>
        <taxon>Legionellales</taxon>
        <taxon>Legionellaceae</taxon>
        <taxon>Legionella</taxon>
    </lineage>
</organism>
<dbReference type="EMBL" id="LNZB01000015">
    <property type="protein sequence ID" value="KTD82399.1"/>
    <property type="molecule type" value="Genomic_DNA"/>
</dbReference>
<evidence type="ECO:0000256" key="1">
    <source>
        <dbReference type="SAM" id="MobiDB-lite"/>
    </source>
</evidence>
<keyword evidence="3" id="KW-1185">Reference proteome</keyword>